<proteinExistence type="predicted"/>
<dbReference type="NCBIfam" id="TIGR01547">
    <property type="entry name" value="phage_term_2"/>
    <property type="match status" value="1"/>
</dbReference>
<protein>
    <submittedName>
        <fullName evidence="3">Phage terminase large subunit</fullName>
    </submittedName>
</protein>
<feature type="domain" description="Phage terminase large subunit N-terminal" evidence="1">
    <location>
        <begin position="9"/>
        <end position="205"/>
    </location>
</feature>
<evidence type="ECO:0000259" key="1">
    <source>
        <dbReference type="Pfam" id="PF04466"/>
    </source>
</evidence>
<evidence type="ECO:0000313" key="3">
    <source>
        <dbReference type="EMBL" id="SHJ65081.1"/>
    </source>
</evidence>
<name>A0A1M6L1H2_9CLOT</name>
<dbReference type="AlphaFoldDB" id="A0A1M6L1H2"/>
<dbReference type="Gene3D" id="3.40.50.300">
    <property type="entry name" value="P-loop containing nucleotide triphosphate hydrolases"/>
    <property type="match status" value="1"/>
</dbReference>
<dbReference type="Gene3D" id="3.30.420.280">
    <property type="match status" value="1"/>
</dbReference>
<gene>
    <name evidence="3" type="ORF">SAMN02745248_00588</name>
</gene>
<feature type="domain" description="Phage terminase large subunit C-terminal" evidence="2">
    <location>
        <begin position="240"/>
        <end position="383"/>
    </location>
</feature>
<dbReference type="InterPro" id="IPR035413">
    <property type="entry name" value="Terminase_L_C"/>
</dbReference>
<dbReference type="InterPro" id="IPR027417">
    <property type="entry name" value="P-loop_NTPase"/>
</dbReference>
<dbReference type="PANTHER" id="PTHR39184:SF1">
    <property type="entry name" value="PBSX PHAGE TERMINASE LARGE SUBUNIT"/>
    <property type="match status" value="1"/>
</dbReference>
<reference evidence="3 4" key="1">
    <citation type="submission" date="2016-11" db="EMBL/GenBank/DDBJ databases">
        <authorList>
            <person name="Jaros S."/>
            <person name="Januszkiewicz K."/>
            <person name="Wedrychowicz H."/>
        </authorList>
    </citation>
    <scope>NUCLEOTIDE SEQUENCE [LARGE SCALE GENOMIC DNA]</scope>
    <source>
        <strain evidence="3 4">DSM 3090</strain>
    </source>
</reference>
<organism evidence="3 4">
    <name type="scientific">Hathewaya proteolytica DSM 3090</name>
    <dbReference type="NCBI Taxonomy" id="1121331"/>
    <lineage>
        <taxon>Bacteria</taxon>
        <taxon>Bacillati</taxon>
        <taxon>Bacillota</taxon>
        <taxon>Clostridia</taxon>
        <taxon>Eubacteriales</taxon>
        <taxon>Clostridiaceae</taxon>
        <taxon>Hathewaya</taxon>
    </lineage>
</organism>
<evidence type="ECO:0000259" key="2">
    <source>
        <dbReference type="Pfam" id="PF17288"/>
    </source>
</evidence>
<dbReference type="InterPro" id="IPR006437">
    <property type="entry name" value="Phage_terminase_lsu"/>
</dbReference>
<dbReference type="Pfam" id="PF17288">
    <property type="entry name" value="Terminase_3C"/>
    <property type="match status" value="1"/>
</dbReference>
<sequence length="399" mass="46856">MPQLQNYNTRFNIYYGGAGSGKSKFVVQKLILKYLRFANRKCLVVRKVSNTLRDSIFQEFKTILGDWKIYSRCEVKETLLTIILPNGSQFIFKGLDDPEKIKSISGIDDIIIEECTEIDLTDFNQLNLRLRSKNKYNQIHCMFNPISKSNWVYKKWFENEYNEENTMILKTTYKDNKFLPQDYIKSLEEMKDTDPAYYRIYALGEFASLDKLVYTNWEVQHFNWEELIKQDDNIALFGLDFGYVNDPSAFIAIVVNKSKKLIYVFDEMYKKGLLNNEIAKELISKGYSKEVITCDSAEQKSIEELRQHGLRRAKGARKGRDSIINGIQLIHQYKLIIHPNCINIQEELKNYTWQKDKLTKEYINKPIDNFNHLLDALRYATEDLQKAKHKISTMKIAGI</sequence>
<dbReference type="RefSeq" id="WP_341465301.1">
    <property type="nucleotide sequence ID" value="NZ_FRAD01000005.1"/>
</dbReference>
<dbReference type="InterPro" id="IPR052380">
    <property type="entry name" value="Viral_DNA_packaging_terminase"/>
</dbReference>
<accession>A0A1M6L1H2</accession>
<dbReference type="PANTHER" id="PTHR39184">
    <property type="match status" value="1"/>
</dbReference>
<evidence type="ECO:0000313" key="4">
    <source>
        <dbReference type="Proteomes" id="UP000183952"/>
    </source>
</evidence>
<dbReference type="InterPro" id="IPR035412">
    <property type="entry name" value="Terminase_L_N"/>
</dbReference>
<dbReference type="Pfam" id="PF04466">
    <property type="entry name" value="Terminase_3"/>
    <property type="match status" value="1"/>
</dbReference>
<dbReference type="Proteomes" id="UP000183952">
    <property type="component" value="Unassembled WGS sequence"/>
</dbReference>
<dbReference type="STRING" id="1121331.SAMN02745248_00588"/>
<keyword evidence="4" id="KW-1185">Reference proteome</keyword>
<dbReference type="SUPFAM" id="SSF52540">
    <property type="entry name" value="P-loop containing nucleoside triphosphate hydrolases"/>
    <property type="match status" value="1"/>
</dbReference>
<dbReference type="EMBL" id="FRAD01000005">
    <property type="protein sequence ID" value="SHJ65081.1"/>
    <property type="molecule type" value="Genomic_DNA"/>
</dbReference>